<evidence type="ECO:0000256" key="1">
    <source>
        <dbReference type="SAM" id="SignalP"/>
    </source>
</evidence>
<dbReference type="InterPro" id="IPR013424">
    <property type="entry name" value="Ice-binding_C"/>
</dbReference>
<accession>A0A3R9WKL3</accession>
<dbReference type="AlphaFoldDB" id="A0A3R9WKL3"/>
<dbReference type="RefSeq" id="WP_125487517.1">
    <property type="nucleotide sequence ID" value="NZ_RSDW01000001.1"/>
</dbReference>
<dbReference type="EMBL" id="RSDW01000001">
    <property type="protein sequence ID" value="RSL19271.1"/>
    <property type="molecule type" value="Genomic_DNA"/>
</dbReference>
<proteinExistence type="predicted"/>
<gene>
    <name evidence="3" type="ORF">EDE15_4933</name>
</gene>
<evidence type="ECO:0000259" key="2">
    <source>
        <dbReference type="Pfam" id="PF07589"/>
    </source>
</evidence>
<keyword evidence="1" id="KW-0732">Signal</keyword>
<dbReference type="NCBIfam" id="TIGR02595">
    <property type="entry name" value="PEP_CTERM"/>
    <property type="match status" value="1"/>
</dbReference>
<feature type="signal peptide" evidence="1">
    <location>
        <begin position="1"/>
        <end position="23"/>
    </location>
</feature>
<dbReference type="Pfam" id="PF07589">
    <property type="entry name" value="PEP-CTERM"/>
    <property type="match status" value="1"/>
</dbReference>
<organism evidence="3 4">
    <name type="scientific">Edaphobacter aggregans</name>
    <dbReference type="NCBI Taxonomy" id="570835"/>
    <lineage>
        <taxon>Bacteria</taxon>
        <taxon>Pseudomonadati</taxon>
        <taxon>Acidobacteriota</taxon>
        <taxon>Terriglobia</taxon>
        <taxon>Terriglobales</taxon>
        <taxon>Acidobacteriaceae</taxon>
        <taxon>Edaphobacter</taxon>
    </lineage>
</organism>
<name>A0A3R9WKL3_9BACT</name>
<evidence type="ECO:0000313" key="3">
    <source>
        <dbReference type="EMBL" id="RSL19271.1"/>
    </source>
</evidence>
<sequence>MRLVFSLLVFVALCCTFNMAAHADTITTFTLTHGSDTFQFSISDSTPVSSGLRFPGTVEEFDYREPLTVNGTMHFPISGDLAVEGVESLQPLGVGAEFYVGYQTVEDGVSYSHYLFEQGPQIFTDVNGIAVFTPGSIIFPQVVSEDFDTFDTNVSQVYHGSGDTLVITQTDSSVPEPSSLALLGTGLACGAGLVRRRLFGQ</sequence>
<feature type="chain" id="PRO_5018661104" evidence="1">
    <location>
        <begin position="24"/>
        <end position="201"/>
    </location>
</feature>
<feature type="domain" description="Ice-binding protein C-terminal" evidence="2">
    <location>
        <begin position="173"/>
        <end position="196"/>
    </location>
</feature>
<keyword evidence="4" id="KW-1185">Reference proteome</keyword>
<dbReference type="Proteomes" id="UP000269669">
    <property type="component" value="Unassembled WGS sequence"/>
</dbReference>
<reference evidence="3 4" key="1">
    <citation type="submission" date="2018-12" db="EMBL/GenBank/DDBJ databases">
        <title>Sequencing of bacterial isolates from soil warming experiment in Harvard Forest, Massachusetts, USA.</title>
        <authorList>
            <person name="Deangelis K."/>
        </authorList>
    </citation>
    <scope>NUCLEOTIDE SEQUENCE [LARGE SCALE GENOMIC DNA]</scope>
    <source>
        <strain evidence="3 4">EB153</strain>
    </source>
</reference>
<protein>
    <submittedName>
        <fullName evidence="3">Putative secreted protein with PEP-CTERM sorting signal</fullName>
    </submittedName>
</protein>
<evidence type="ECO:0000313" key="4">
    <source>
        <dbReference type="Proteomes" id="UP000269669"/>
    </source>
</evidence>
<comment type="caution">
    <text evidence="3">The sequence shown here is derived from an EMBL/GenBank/DDBJ whole genome shotgun (WGS) entry which is preliminary data.</text>
</comment>